<dbReference type="RefSeq" id="WP_008844428.1">
    <property type="nucleotide sequence ID" value="NZ_BAEN01000038.1"/>
</dbReference>
<evidence type="ECO:0000313" key="1">
    <source>
        <dbReference type="EMBL" id="GAC14612.1"/>
    </source>
</evidence>
<gene>
    <name evidence="1" type="primary">yhfA</name>
    <name evidence="1" type="ORF">GLIP_1984</name>
</gene>
<dbReference type="Proteomes" id="UP000006334">
    <property type="component" value="Unassembled WGS sequence"/>
</dbReference>
<proteinExistence type="predicted"/>
<reference evidence="1 2" key="1">
    <citation type="journal article" date="2017" name="Antonie Van Leeuwenhoek">
        <title>Rhizobium rhizosphaerae sp. nov., a novel species isolated from rice rhizosphere.</title>
        <authorList>
            <person name="Zhao J.J."/>
            <person name="Zhang J."/>
            <person name="Zhang R.J."/>
            <person name="Zhang C.W."/>
            <person name="Yin H.Q."/>
            <person name="Zhang X.X."/>
        </authorList>
    </citation>
    <scope>NUCLEOTIDE SEQUENCE [LARGE SCALE GENOMIC DNA]</scope>
    <source>
        <strain evidence="1 2">E3</strain>
    </source>
</reference>
<sequence>MQATVTWQQDMLFNCETDTGKTLQLDGDGNQLTPMETVLFSVGACSSVDVVEIMKKSRQPLTHCRCELIAKRAETAPKVFTEIHAEYVVSGEKINDKHLARAVQLSCEKYCSVMLMLAANVNITTLYRVE</sequence>
<dbReference type="AlphaFoldDB" id="K6Y8S5"/>
<dbReference type="eggNOG" id="COG1765">
    <property type="taxonomic scope" value="Bacteria"/>
</dbReference>
<dbReference type="Gene3D" id="3.30.300.20">
    <property type="match status" value="1"/>
</dbReference>
<name>K6Y8S5_9ALTE</name>
<organism evidence="1 2">
    <name type="scientific">Aliiglaciecola lipolytica E3</name>
    <dbReference type="NCBI Taxonomy" id="1127673"/>
    <lineage>
        <taxon>Bacteria</taxon>
        <taxon>Pseudomonadati</taxon>
        <taxon>Pseudomonadota</taxon>
        <taxon>Gammaproteobacteria</taxon>
        <taxon>Alteromonadales</taxon>
        <taxon>Alteromonadaceae</taxon>
        <taxon>Aliiglaciecola</taxon>
    </lineage>
</organism>
<dbReference type="EMBL" id="BAEN01000038">
    <property type="protein sequence ID" value="GAC14612.1"/>
    <property type="molecule type" value="Genomic_DNA"/>
</dbReference>
<dbReference type="InterPro" id="IPR015946">
    <property type="entry name" value="KH_dom-like_a/b"/>
</dbReference>
<dbReference type="PANTHER" id="PTHR34352:SF1">
    <property type="entry name" value="PROTEIN YHFA"/>
    <property type="match status" value="1"/>
</dbReference>
<accession>K6Y8S5</accession>
<protein>
    <submittedName>
        <fullName evidence="1">Protein yhfA</fullName>
    </submittedName>
</protein>
<dbReference type="STRING" id="1127673.GLIP_1984"/>
<keyword evidence="2" id="KW-1185">Reference proteome</keyword>
<evidence type="ECO:0000313" key="2">
    <source>
        <dbReference type="Proteomes" id="UP000006334"/>
    </source>
</evidence>
<dbReference type="Pfam" id="PF02566">
    <property type="entry name" value="OsmC"/>
    <property type="match status" value="1"/>
</dbReference>
<comment type="caution">
    <text evidence="1">The sequence shown here is derived from an EMBL/GenBank/DDBJ whole genome shotgun (WGS) entry which is preliminary data.</text>
</comment>
<dbReference type="OrthoDB" id="9804010at2"/>
<dbReference type="InterPro" id="IPR003718">
    <property type="entry name" value="OsmC/Ohr_fam"/>
</dbReference>
<dbReference type="InterPro" id="IPR036102">
    <property type="entry name" value="OsmC/Ohrsf"/>
</dbReference>
<dbReference type="PANTHER" id="PTHR34352">
    <property type="entry name" value="PROTEIN YHFA"/>
    <property type="match status" value="1"/>
</dbReference>
<dbReference type="SUPFAM" id="SSF82784">
    <property type="entry name" value="OsmC-like"/>
    <property type="match status" value="1"/>
</dbReference>